<protein>
    <submittedName>
        <fullName evidence="1">SRPBCC family protein</fullName>
    </submittedName>
</protein>
<dbReference type="InterPro" id="IPR023393">
    <property type="entry name" value="START-like_dom_sf"/>
</dbReference>
<dbReference type="Proteomes" id="UP001165685">
    <property type="component" value="Unassembled WGS sequence"/>
</dbReference>
<sequence>MAFFRIMRWVALGPEEVWLRLTDWTRHGEHIPLTRVTVEPPGPTGVGTRLSARTGIGPVGFDDLMEVVRWTPPSEGRPGLCRLEKRGSLVTGWAEIIVGGDGGRSRVLWREEVRVAGLPRVLDRPAAWGGRLVFGRLVRALLAR</sequence>
<gene>
    <name evidence="1" type="ORF">O4U47_11190</name>
</gene>
<name>A0ABT4TK77_9ACTN</name>
<comment type="caution">
    <text evidence="1">The sequence shown here is derived from an EMBL/GenBank/DDBJ whole genome shotgun (WGS) entry which is preliminary data.</text>
</comment>
<organism evidence="1 2">
    <name type="scientific">Nocardiopsis suaedae</name>
    <dbReference type="NCBI Taxonomy" id="3018444"/>
    <lineage>
        <taxon>Bacteria</taxon>
        <taxon>Bacillati</taxon>
        <taxon>Actinomycetota</taxon>
        <taxon>Actinomycetes</taxon>
        <taxon>Streptosporangiales</taxon>
        <taxon>Nocardiopsidaceae</taxon>
        <taxon>Nocardiopsis</taxon>
    </lineage>
</organism>
<evidence type="ECO:0000313" key="1">
    <source>
        <dbReference type="EMBL" id="MDA2805079.1"/>
    </source>
</evidence>
<keyword evidence="2" id="KW-1185">Reference proteome</keyword>
<dbReference type="SUPFAM" id="SSF55961">
    <property type="entry name" value="Bet v1-like"/>
    <property type="match status" value="1"/>
</dbReference>
<dbReference type="Gene3D" id="3.30.530.20">
    <property type="match status" value="1"/>
</dbReference>
<dbReference type="RefSeq" id="WP_270677726.1">
    <property type="nucleotide sequence ID" value="NZ_JAQFWP010000016.1"/>
</dbReference>
<accession>A0ABT4TK77</accession>
<reference evidence="1" key="1">
    <citation type="submission" date="2023-01" db="EMBL/GenBank/DDBJ databases">
        <title>Draft genome sequence of Nocardiopsis sp. LSu2-4 isolated from halophytes.</title>
        <authorList>
            <person name="Duangmal K."/>
            <person name="Chantavorakit T."/>
        </authorList>
    </citation>
    <scope>NUCLEOTIDE SEQUENCE</scope>
    <source>
        <strain evidence="1">LSu2-4</strain>
    </source>
</reference>
<evidence type="ECO:0000313" key="2">
    <source>
        <dbReference type="Proteomes" id="UP001165685"/>
    </source>
</evidence>
<dbReference type="EMBL" id="JAQFWP010000016">
    <property type="protein sequence ID" value="MDA2805079.1"/>
    <property type="molecule type" value="Genomic_DNA"/>
</dbReference>
<proteinExistence type="predicted"/>